<feature type="compositionally biased region" description="Low complexity" evidence="8">
    <location>
        <begin position="412"/>
        <end position="424"/>
    </location>
</feature>
<keyword evidence="11" id="KW-1185">Reference proteome</keyword>
<keyword evidence="3 7" id="KW-0175">Coiled coil</keyword>
<evidence type="ECO:0000256" key="7">
    <source>
        <dbReference type="SAM" id="Coils"/>
    </source>
</evidence>
<organism evidence="10 11">
    <name type="scientific">Aduncisulcus paluster</name>
    <dbReference type="NCBI Taxonomy" id="2918883"/>
    <lineage>
        <taxon>Eukaryota</taxon>
        <taxon>Metamonada</taxon>
        <taxon>Carpediemonas-like organisms</taxon>
        <taxon>Aduncisulcus</taxon>
    </lineage>
</organism>
<dbReference type="Proteomes" id="UP001057375">
    <property type="component" value="Unassembled WGS sequence"/>
</dbReference>
<dbReference type="InterPro" id="IPR043016">
    <property type="entry name" value="IFT81_N_sf"/>
</dbReference>
<evidence type="ECO:0000313" key="11">
    <source>
        <dbReference type="Proteomes" id="UP001057375"/>
    </source>
</evidence>
<dbReference type="InterPro" id="IPR041146">
    <property type="entry name" value="IFT81_CH"/>
</dbReference>
<comment type="subcellular location">
    <subcellularLocation>
        <location evidence="1">Cell projection</location>
        <location evidence="1">Cilium</location>
    </subcellularLocation>
</comment>
<dbReference type="Pfam" id="PF18383">
    <property type="entry name" value="IFT81_CH"/>
    <property type="match status" value="1"/>
</dbReference>
<feature type="compositionally biased region" description="Basic and acidic residues" evidence="8">
    <location>
        <begin position="376"/>
        <end position="398"/>
    </location>
</feature>
<proteinExistence type="inferred from homology"/>
<reference evidence="10" key="1">
    <citation type="submission" date="2022-03" db="EMBL/GenBank/DDBJ databases">
        <title>Draft genome sequence of Aduncisulcus paluster, a free-living microaerophilic Fornicata.</title>
        <authorList>
            <person name="Yuyama I."/>
            <person name="Kume K."/>
            <person name="Tamura T."/>
            <person name="Inagaki Y."/>
            <person name="Hashimoto T."/>
        </authorList>
    </citation>
    <scope>NUCLEOTIDE SEQUENCE</scope>
    <source>
        <strain evidence="10">NY0171</strain>
    </source>
</reference>
<evidence type="ECO:0000256" key="8">
    <source>
        <dbReference type="SAM" id="MobiDB-lite"/>
    </source>
</evidence>
<evidence type="ECO:0000313" key="10">
    <source>
        <dbReference type="EMBL" id="GKT33154.1"/>
    </source>
</evidence>
<evidence type="ECO:0000256" key="3">
    <source>
        <dbReference type="ARBA" id="ARBA00023054"/>
    </source>
</evidence>
<comment type="caution">
    <text evidence="10">The sequence shown here is derived from an EMBL/GenBank/DDBJ whole genome shotgun (WGS) entry which is preliminary data.</text>
</comment>
<keyword evidence="4" id="KW-0969">Cilium</keyword>
<evidence type="ECO:0000256" key="1">
    <source>
        <dbReference type="ARBA" id="ARBA00004138"/>
    </source>
</evidence>
<sequence>MLTIPEIISLLNSHLGKRFTIISFQDVMKSGDSALSLLVEVLGEVSPDFKPSREWTFDHVIHSLLGLLKNLNYQVSGSGADFFEKLKKSDPETIQNILAFVLRDIKGLKERAYIARYTIPLAIPQEHQLDPSIKTLLGELSELQHEFQQAYQYLQKERGQRTEKASDVSKHISALEDEREGLCAKVDKLSHELGERCDIHSLLPLISDLHTQNSQVEELSKTLAEQEALLEDEKKRETELKGELDRIHRASSFKGGEKSLKHLISTAESECTALKRSVNDTMPSTLALSYALISANAVSDGKSIPELPENVRDVLCVKERLQMAAAATTIGVSGVTSSSGPGSMDCSSDDHGIYKYTVSTVTNPGNLHVMLREKEEELERVKKEIEEEERERERELTKKLSASSGKSDARRSTSFSSSSSSGSSELQDSVDALTRHLKEAQKKWKKRQEAIKELDEKLVQSSSENAMYEFQHCALVLKDNKQQVDQKKKVLERLRREHAVLSETEKKLEHYAQEIKEIRESSALDLDAGIRSPGLLAYDIPVEMREIVTELHETILAKKEAMKPRAQAVKETRAEAKALEDEVRSMRSVGYGGHLVEQVVTGHRDVEELKSDIHETECQILCEKAYKNVCEGYTSDLVQNLSQSIAGREQTLKVLQSERASIENDYATLKKQRTYFANLTELLQSKCPHKGIIPEKEL</sequence>
<gene>
    <name evidence="10" type="ORF">ADUPG1_007153</name>
</gene>
<evidence type="ECO:0000256" key="6">
    <source>
        <dbReference type="ARBA" id="ARBA00043983"/>
    </source>
</evidence>
<accession>A0ABQ5KKW8</accession>
<feature type="coiled-coil region" evidence="7">
    <location>
        <begin position="172"/>
        <end position="243"/>
    </location>
</feature>
<evidence type="ECO:0000256" key="5">
    <source>
        <dbReference type="ARBA" id="ARBA00023273"/>
    </source>
</evidence>
<dbReference type="PANTHER" id="PTHR15614:SF2">
    <property type="entry name" value="INTRAFLAGELLAR TRANSPORT PROTEIN 81 HOMOLOG"/>
    <property type="match status" value="1"/>
</dbReference>
<name>A0ABQ5KKW8_9EUKA</name>
<dbReference type="Gene3D" id="1.10.418.70">
    <property type="entry name" value="Intraflagellar transport protein 81, N-terminal domain"/>
    <property type="match status" value="1"/>
</dbReference>
<evidence type="ECO:0000256" key="4">
    <source>
        <dbReference type="ARBA" id="ARBA00023069"/>
    </source>
</evidence>
<evidence type="ECO:0000259" key="9">
    <source>
        <dbReference type="Pfam" id="PF18383"/>
    </source>
</evidence>
<evidence type="ECO:0000256" key="2">
    <source>
        <dbReference type="ARBA" id="ARBA00022794"/>
    </source>
</evidence>
<dbReference type="EMBL" id="BQXS01010151">
    <property type="protein sequence ID" value="GKT33154.1"/>
    <property type="molecule type" value="Genomic_DNA"/>
</dbReference>
<dbReference type="PANTHER" id="PTHR15614">
    <property type="entry name" value="INTRAFLAGELLAR TRANSPORT PROTEIN 81 HOMOLOG"/>
    <property type="match status" value="1"/>
</dbReference>
<dbReference type="InterPro" id="IPR029600">
    <property type="entry name" value="IFT81"/>
</dbReference>
<keyword evidence="2" id="KW-0970">Cilium biogenesis/degradation</keyword>
<comment type="similarity">
    <text evidence="6">Belongs to the IFT81 family.</text>
</comment>
<feature type="domain" description="IFT81 calponin homology" evidence="9">
    <location>
        <begin position="6"/>
        <end position="121"/>
    </location>
</feature>
<keyword evidence="5" id="KW-0966">Cell projection</keyword>
<protein>
    <submittedName>
        <fullName evidence="10">Intraflagellar transport protein 81 like protein</fullName>
    </submittedName>
</protein>
<feature type="region of interest" description="Disordered" evidence="8">
    <location>
        <begin position="376"/>
        <end position="427"/>
    </location>
</feature>